<feature type="binding site" evidence="11">
    <location>
        <begin position="165"/>
        <end position="167"/>
    </location>
    <ligand>
        <name>NADP(+)</name>
        <dbReference type="ChEBI" id="CHEBI:58349"/>
    </ligand>
</feature>
<evidence type="ECO:0000256" key="8">
    <source>
        <dbReference type="ARBA" id="ARBA00023102"/>
    </source>
</evidence>
<evidence type="ECO:0000259" key="12">
    <source>
        <dbReference type="Pfam" id="PF00763"/>
    </source>
</evidence>
<protein>
    <recommendedName>
        <fullName evidence="11">Bifunctional protein FolD</fullName>
    </recommendedName>
    <domain>
        <recommendedName>
            <fullName evidence="11">Methylenetetrahydrofolate dehydrogenase</fullName>
            <ecNumber evidence="11">1.5.1.5</ecNumber>
        </recommendedName>
    </domain>
    <domain>
        <recommendedName>
            <fullName evidence="11">Methenyltetrahydrofolate cyclohydrolase</fullName>
            <ecNumber evidence="11">3.5.4.9</ecNumber>
        </recommendedName>
    </domain>
</protein>
<dbReference type="InterPro" id="IPR000672">
    <property type="entry name" value="THF_DH/CycHdrlase"/>
</dbReference>
<gene>
    <name evidence="11" type="primary">folD</name>
    <name evidence="14" type="ORF">A11Y_71213</name>
</gene>
<evidence type="ECO:0000256" key="1">
    <source>
        <dbReference type="ARBA" id="ARBA00004777"/>
    </source>
</evidence>
<evidence type="ECO:0000256" key="11">
    <source>
        <dbReference type="HAMAP-Rule" id="MF_01576"/>
    </source>
</evidence>
<accession>J2Z7Q4</accession>
<comment type="caution">
    <text evidence="14">The sequence shown here is derived from an EMBL/GenBank/DDBJ whole genome shotgun (WGS) entry which is preliminary data.</text>
</comment>
<dbReference type="CDD" id="cd01080">
    <property type="entry name" value="NAD_bind_m-THF_DH_Cyclohyd"/>
    <property type="match status" value="1"/>
</dbReference>
<keyword evidence="7 11" id="KW-0560">Oxidoreductase</keyword>
<dbReference type="GO" id="GO:0006164">
    <property type="term" value="P:purine nucleotide biosynthetic process"/>
    <property type="evidence" value="ECO:0007669"/>
    <property type="project" value="UniProtKB-KW"/>
</dbReference>
<keyword evidence="5 11" id="KW-0378">Hydrolase</keyword>
<dbReference type="GO" id="GO:0005829">
    <property type="term" value="C:cytosol"/>
    <property type="evidence" value="ECO:0007669"/>
    <property type="project" value="TreeGrafter"/>
</dbReference>
<evidence type="ECO:0000256" key="10">
    <source>
        <dbReference type="ARBA" id="ARBA00023268"/>
    </source>
</evidence>
<name>J2Z7Q4_9LACO</name>
<sequence length="290" mass="30842">MVKILSGHPVVQHLFTALETPVAQLRAQGIVPCLALIRVGADPAAQSYARTIQNRFAKAQVAVQIVDFPTDVQPTIVVQAIKQLNQDTAVHGIMVLQPLPSQLAVAQLAEVIAPAKDVDSISRLNQAANYFDIESGFYPCTAEAVMALLDYYQINLAGQRVTVVGKSMVVGKPVALALMNRDATVTVAHKLTLDLQQTCQNADVIVACAGVPNLIDETMVHAGQVIIDVGINRVNGRLVGDVDWPAIHPIVAAATPVPGGVGTITTSILLKHTVQSAWLQQPSAQPLIIE</sequence>
<dbReference type="EC" id="3.5.4.9" evidence="11"/>
<evidence type="ECO:0000313" key="15">
    <source>
        <dbReference type="Proteomes" id="UP000007271"/>
    </source>
</evidence>
<dbReference type="PRINTS" id="PR00085">
    <property type="entry name" value="THFDHDRGNASE"/>
</dbReference>
<dbReference type="SUPFAM" id="SSF53223">
    <property type="entry name" value="Aminoacid dehydrogenase-like, N-terminal domain"/>
    <property type="match status" value="1"/>
</dbReference>
<evidence type="ECO:0000256" key="4">
    <source>
        <dbReference type="ARBA" id="ARBA00022755"/>
    </source>
</evidence>
<comment type="catalytic activity">
    <reaction evidence="11">
        <text>(6R)-5,10-methenyltetrahydrofolate + H2O = (6R)-10-formyltetrahydrofolate + H(+)</text>
        <dbReference type="Rhea" id="RHEA:23700"/>
        <dbReference type="ChEBI" id="CHEBI:15377"/>
        <dbReference type="ChEBI" id="CHEBI:15378"/>
        <dbReference type="ChEBI" id="CHEBI:57455"/>
        <dbReference type="ChEBI" id="CHEBI:195366"/>
        <dbReference type="EC" id="3.5.4.9"/>
    </reaction>
</comment>
<feature type="binding site" evidence="11">
    <location>
        <position position="231"/>
    </location>
    <ligand>
        <name>NADP(+)</name>
        <dbReference type="ChEBI" id="CHEBI:58349"/>
    </ligand>
</feature>
<dbReference type="EMBL" id="AKFP01000004">
    <property type="protein sequence ID" value="EJN56628.1"/>
    <property type="molecule type" value="Genomic_DNA"/>
</dbReference>
<keyword evidence="9 11" id="KW-0486">Methionine biosynthesis</keyword>
<comment type="subunit">
    <text evidence="11">Homodimer.</text>
</comment>
<dbReference type="Pfam" id="PF00763">
    <property type="entry name" value="THF_DHG_CYH"/>
    <property type="match status" value="1"/>
</dbReference>
<dbReference type="GO" id="GO:0004488">
    <property type="term" value="F:methylenetetrahydrofolate dehydrogenase (NADP+) activity"/>
    <property type="evidence" value="ECO:0007669"/>
    <property type="project" value="UniProtKB-UniRule"/>
</dbReference>
<comment type="similarity">
    <text evidence="11">Belongs to the tetrahydrofolate dehydrogenase/cyclohydrolase family.</text>
</comment>
<dbReference type="InterPro" id="IPR046346">
    <property type="entry name" value="Aminoacid_DH-like_N_sf"/>
</dbReference>
<dbReference type="Gene3D" id="3.40.50.10860">
    <property type="entry name" value="Leucine Dehydrogenase, chain A, domain 1"/>
    <property type="match status" value="1"/>
</dbReference>
<dbReference type="Gene3D" id="3.40.50.720">
    <property type="entry name" value="NAD(P)-binding Rossmann-like Domain"/>
    <property type="match status" value="1"/>
</dbReference>
<evidence type="ECO:0000256" key="3">
    <source>
        <dbReference type="ARBA" id="ARBA00022605"/>
    </source>
</evidence>
<dbReference type="PANTHER" id="PTHR48099:SF5">
    <property type="entry name" value="C-1-TETRAHYDROFOLATE SYNTHASE, CYTOPLASMIC"/>
    <property type="match status" value="1"/>
</dbReference>
<dbReference type="SUPFAM" id="SSF51735">
    <property type="entry name" value="NAD(P)-binding Rossmann-fold domains"/>
    <property type="match status" value="1"/>
</dbReference>
<dbReference type="InterPro" id="IPR020630">
    <property type="entry name" value="THF_DH/CycHdrlase_cat_dom"/>
</dbReference>
<dbReference type="AlphaFoldDB" id="J2Z7Q4"/>
<evidence type="ECO:0000256" key="7">
    <source>
        <dbReference type="ARBA" id="ARBA00023002"/>
    </source>
</evidence>
<dbReference type="GO" id="GO:0000105">
    <property type="term" value="P:L-histidine biosynthetic process"/>
    <property type="evidence" value="ECO:0007669"/>
    <property type="project" value="UniProtKB-KW"/>
</dbReference>
<organism evidence="14 15">
    <name type="scientific">Loigolactobacillus coryniformis subsp. coryniformis CECT 5711</name>
    <dbReference type="NCBI Taxonomy" id="1185325"/>
    <lineage>
        <taxon>Bacteria</taxon>
        <taxon>Bacillati</taxon>
        <taxon>Bacillota</taxon>
        <taxon>Bacilli</taxon>
        <taxon>Lactobacillales</taxon>
        <taxon>Lactobacillaceae</taxon>
        <taxon>Loigolactobacillus</taxon>
    </lineage>
</organism>
<dbReference type="GO" id="GO:0009086">
    <property type="term" value="P:methionine biosynthetic process"/>
    <property type="evidence" value="ECO:0007669"/>
    <property type="project" value="UniProtKB-KW"/>
</dbReference>
<keyword evidence="10 11" id="KW-0511">Multifunctional enzyme</keyword>
<comment type="pathway">
    <text evidence="1 11">One-carbon metabolism; tetrahydrofolate interconversion.</text>
</comment>
<evidence type="ECO:0000259" key="13">
    <source>
        <dbReference type="Pfam" id="PF02882"/>
    </source>
</evidence>
<evidence type="ECO:0000313" key="14">
    <source>
        <dbReference type="EMBL" id="EJN56628.1"/>
    </source>
</evidence>
<feature type="domain" description="Tetrahydrofolate dehydrogenase/cyclohydrolase catalytic" evidence="12">
    <location>
        <begin position="5"/>
        <end position="119"/>
    </location>
</feature>
<dbReference type="STRING" id="1185325.A11Y_71213"/>
<dbReference type="Proteomes" id="UP000007271">
    <property type="component" value="Unassembled WGS sequence"/>
</dbReference>
<dbReference type="InterPro" id="IPR036291">
    <property type="entry name" value="NAD(P)-bd_dom_sf"/>
</dbReference>
<comment type="function">
    <text evidence="11">Catalyzes the oxidation of 5,10-methylenetetrahydrofolate to 5,10-methenyltetrahydrofolate and then the hydrolysis of 5,10-methenyltetrahydrofolate to 10-formyltetrahydrofolate.</text>
</comment>
<reference evidence="14 15" key="1">
    <citation type="submission" date="2012-05" db="EMBL/GenBank/DDBJ databases">
        <title>Complete Genome Sequence of Lactobacillus coryniformis CECT5711.</title>
        <authorList>
            <person name="Rodriguez J.M."/>
        </authorList>
    </citation>
    <scope>NUCLEOTIDE SEQUENCE [LARGE SCALE GENOMIC DNA]</scope>
    <source>
        <strain evidence="15">CECT5711</strain>
    </source>
</reference>
<dbReference type="UniPathway" id="UPA00193"/>
<keyword evidence="6 11" id="KW-0521">NADP</keyword>
<dbReference type="Pfam" id="PF02882">
    <property type="entry name" value="THF_DHG_CYH_C"/>
    <property type="match status" value="1"/>
</dbReference>
<dbReference type="GO" id="GO:0004477">
    <property type="term" value="F:methenyltetrahydrofolate cyclohydrolase activity"/>
    <property type="evidence" value="ECO:0007669"/>
    <property type="project" value="UniProtKB-UniRule"/>
</dbReference>
<dbReference type="GO" id="GO:0035999">
    <property type="term" value="P:tetrahydrofolate interconversion"/>
    <property type="evidence" value="ECO:0007669"/>
    <property type="project" value="UniProtKB-UniRule"/>
</dbReference>
<feature type="domain" description="Tetrahydrofolate dehydrogenase/cyclohydrolase NAD(P)-binding" evidence="13">
    <location>
        <begin position="139"/>
        <end position="277"/>
    </location>
</feature>
<dbReference type="PANTHER" id="PTHR48099">
    <property type="entry name" value="C-1-TETRAHYDROFOLATE SYNTHASE, CYTOPLASMIC-RELATED"/>
    <property type="match status" value="1"/>
</dbReference>
<keyword evidence="8 11" id="KW-0368">Histidine biosynthesis</keyword>
<comment type="caution">
    <text evidence="11">Lacks conserved residue(s) required for the propagation of feature annotation.</text>
</comment>
<evidence type="ECO:0000256" key="6">
    <source>
        <dbReference type="ARBA" id="ARBA00022857"/>
    </source>
</evidence>
<keyword evidence="4 11" id="KW-0658">Purine biosynthesis</keyword>
<keyword evidence="3 11" id="KW-0028">Amino-acid biosynthesis</keyword>
<evidence type="ECO:0000256" key="9">
    <source>
        <dbReference type="ARBA" id="ARBA00023167"/>
    </source>
</evidence>
<dbReference type="PATRIC" id="fig|1185325.3.peg.323"/>
<comment type="catalytic activity">
    <reaction evidence="11">
        <text>(6R)-5,10-methylene-5,6,7,8-tetrahydrofolate + NADP(+) = (6R)-5,10-methenyltetrahydrofolate + NADPH</text>
        <dbReference type="Rhea" id="RHEA:22812"/>
        <dbReference type="ChEBI" id="CHEBI:15636"/>
        <dbReference type="ChEBI" id="CHEBI:57455"/>
        <dbReference type="ChEBI" id="CHEBI:57783"/>
        <dbReference type="ChEBI" id="CHEBI:58349"/>
        <dbReference type="EC" id="1.5.1.5"/>
    </reaction>
</comment>
<dbReference type="EC" id="1.5.1.5" evidence="11"/>
<dbReference type="InterPro" id="IPR020631">
    <property type="entry name" value="THF_DH/CycHdrlase_NAD-bd_dom"/>
</dbReference>
<dbReference type="HAMAP" id="MF_01576">
    <property type="entry name" value="THF_DHG_CYH"/>
    <property type="match status" value="1"/>
</dbReference>
<evidence type="ECO:0000256" key="5">
    <source>
        <dbReference type="ARBA" id="ARBA00022801"/>
    </source>
</evidence>
<evidence type="ECO:0000256" key="2">
    <source>
        <dbReference type="ARBA" id="ARBA00022563"/>
    </source>
</evidence>
<keyword evidence="2 11" id="KW-0554">One-carbon metabolism</keyword>
<proteinExistence type="inferred from homology"/>